<dbReference type="InterPro" id="IPR038377">
    <property type="entry name" value="Na/Glc_symporter_sf"/>
</dbReference>
<dbReference type="OrthoDB" id="6132759at2759"/>
<feature type="transmembrane region" description="Helical" evidence="7">
    <location>
        <begin position="39"/>
        <end position="60"/>
    </location>
</feature>
<dbReference type="InterPro" id="IPR001734">
    <property type="entry name" value="Na/solute_symporter"/>
</dbReference>
<evidence type="ECO:0000256" key="1">
    <source>
        <dbReference type="ARBA" id="ARBA00004141"/>
    </source>
</evidence>
<name>A0A8J4SQZ6_9TREM</name>
<evidence type="ECO:0000256" key="6">
    <source>
        <dbReference type="RuleBase" id="RU362091"/>
    </source>
</evidence>
<feature type="transmembrane region" description="Helical" evidence="7">
    <location>
        <begin position="125"/>
        <end position="144"/>
    </location>
</feature>
<dbReference type="PROSITE" id="PS50283">
    <property type="entry name" value="NA_SOLUT_SYMP_3"/>
    <property type="match status" value="1"/>
</dbReference>
<dbReference type="EMBL" id="LUCH01001604">
    <property type="protein sequence ID" value="KAF5402780.1"/>
    <property type="molecule type" value="Genomic_DNA"/>
</dbReference>
<comment type="similarity">
    <text evidence="2 6">Belongs to the sodium:solute symporter (SSF) (TC 2.A.21) family.</text>
</comment>
<feature type="transmembrane region" description="Helical" evidence="7">
    <location>
        <begin position="736"/>
        <end position="758"/>
    </location>
</feature>
<dbReference type="AlphaFoldDB" id="A0A8J4SQZ6"/>
<organism evidence="8 9">
    <name type="scientific">Paragonimus heterotremus</name>
    <dbReference type="NCBI Taxonomy" id="100268"/>
    <lineage>
        <taxon>Eukaryota</taxon>
        <taxon>Metazoa</taxon>
        <taxon>Spiralia</taxon>
        <taxon>Lophotrochozoa</taxon>
        <taxon>Platyhelminthes</taxon>
        <taxon>Trematoda</taxon>
        <taxon>Digenea</taxon>
        <taxon>Plagiorchiida</taxon>
        <taxon>Troglotremata</taxon>
        <taxon>Troglotrematidae</taxon>
        <taxon>Paragonimus</taxon>
    </lineage>
</organism>
<feature type="transmembrane region" description="Helical" evidence="7">
    <location>
        <begin position="12"/>
        <end position="33"/>
    </location>
</feature>
<dbReference type="Proteomes" id="UP000748531">
    <property type="component" value="Unassembled WGS sequence"/>
</dbReference>
<feature type="transmembrane region" description="Helical" evidence="7">
    <location>
        <begin position="327"/>
        <end position="347"/>
    </location>
</feature>
<feature type="transmembrane region" description="Helical" evidence="7">
    <location>
        <begin position="91"/>
        <end position="113"/>
    </location>
</feature>
<accession>A0A8J4SQZ6</accession>
<evidence type="ECO:0000256" key="7">
    <source>
        <dbReference type="SAM" id="Phobius"/>
    </source>
</evidence>
<evidence type="ECO:0000256" key="5">
    <source>
        <dbReference type="ARBA" id="ARBA00023136"/>
    </source>
</evidence>
<dbReference type="Pfam" id="PF00474">
    <property type="entry name" value="SSF"/>
    <property type="match status" value="1"/>
</dbReference>
<feature type="transmembrane region" description="Helical" evidence="7">
    <location>
        <begin position="466"/>
        <end position="491"/>
    </location>
</feature>
<keyword evidence="9" id="KW-1185">Reference proteome</keyword>
<evidence type="ECO:0000256" key="2">
    <source>
        <dbReference type="ARBA" id="ARBA00006434"/>
    </source>
</evidence>
<evidence type="ECO:0000313" key="8">
    <source>
        <dbReference type="EMBL" id="KAF5402780.1"/>
    </source>
</evidence>
<evidence type="ECO:0000256" key="3">
    <source>
        <dbReference type="ARBA" id="ARBA00022692"/>
    </source>
</evidence>
<comment type="caution">
    <text evidence="8">The sequence shown here is derived from an EMBL/GenBank/DDBJ whole genome shotgun (WGS) entry which is preliminary data.</text>
</comment>
<protein>
    <submittedName>
        <fullName evidence="8">Sodium/myo-inositol cotransporter</fullName>
    </submittedName>
</protein>
<sequence>MMSSDVRIDGWDISVLVVYFFGVVLTGFIAMFASKRGTLSGFFLAGRFMSWLPVGASLFASNIGSEHFIGLAGSGAASGIGVGAFELNASILLQLLGWVFLPVYIASGVCTLPEYMRKRFGGKRIQVYLAGLSLLLYVLTKISVNLYSGSLFLTEALHWNIWPSVILILILTTLITVTGGMAAVLYTDTLQCFVMVIGAILLASLSFIRVGGFAGLLATYGRAIASLDLQTADSGALLLSLANVTLSTNITSRTELAAYSGMDPSLGCSLPSPKAFRLLREVDDPDMPWLGFILGQTPASIWYWCADQMMVQRVLAAKSLSHAQGGTLLAGIIKQLPLFVMVIPGMISRVLYADEVACVPGNHCLRICGQRGGCSNLAYPKLVINLMPSGLRGLMLAVMLAALISDLTSIFNSSSTLFTVDIYGRFRKGAKESELMLVGRLFVIILVAISIGWIPVVQGLQGSQLYLYIQSVSACLAPPIAAVYLVAILWWRANEPGTFYSLVYGLLIGLIRLVLTIVYSEPVCGELDSRPWLVSKFHYMYFALFSFASTILVMIVVSLLSKPSEQACIQRLTYFTAWNPQVLSEGVLNEESVGTQITNTDVVRASFYPTKDPLNLTKNCAISHGDSTGGVVLSESAVGTKCGSTNAEVIEPQCFCKCESRLGVCLHHSLRWFCGCEDRPCPAAEERVCLRALCCCKSVRDDDFDEVDNISDDYAARLQIIFSLDQDPRAKLGLRVGLVAIIILSVFAYVFFSVYFGLVEAGPLPIKTYANATLPTNITDALDTLLRIGIVRLV</sequence>
<feature type="transmembrane region" description="Helical" evidence="7">
    <location>
        <begin position="498"/>
        <end position="519"/>
    </location>
</feature>
<dbReference type="GO" id="GO:0005412">
    <property type="term" value="F:D-glucose:sodium symporter activity"/>
    <property type="evidence" value="ECO:0007669"/>
    <property type="project" value="TreeGrafter"/>
</dbReference>
<dbReference type="NCBIfam" id="TIGR00813">
    <property type="entry name" value="sss"/>
    <property type="match status" value="1"/>
</dbReference>
<feature type="transmembrane region" description="Helical" evidence="7">
    <location>
        <begin position="394"/>
        <end position="423"/>
    </location>
</feature>
<feature type="transmembrane region" description="Helical" evidence="7">
    <location>
        <begin position="193"/>
        <end position="218"/>
    </location>
</feature>
<feature type="transmembrane region" description="Helical" evidence="7">
    <location>
        <begin position="539"/>
        <end position="561"/>
    </location>
</feature>
<evidence type="ECO:0000313" key="9">
    <source>
        <dbReference type="Proteomes" id="UP000748531"/>
    </source>
</evidence>
<feature type="transmembrane region" description="Helical" evidence="7">
    <location>
        <begin position="287"/>
        <end position="306"/>
    </location>
</feature>
<keyword evidence="3 7" id="KW-0812">Transmembrane</keyword>
<feature type="transmembrane region" description="Helical" evidence="7">
    <location>
        <begin position="164"/>
        <end position="186"/>
    </location>
</feature>
<gene>
    <name evidence="8" type="ORF">PHET_03191</name>
</gene>
<dbReference type="GO" id="GO:0005886">
    <property type="term" value="C:plasma membrane"/>
    <property type="evidence" value="ECO:0007669"/>
    <property type="project" value="TreeGrafter"/>
</dbReference>
<dbReference type="PANTHER" id="PTHR11819:SF150">
    <property type="entry name" value="SODIUM_MYO-INOSITOL COTRANSPORTER"/>
    <property type="match status" value="1"/>
</dbReference>
<keyword evidence="5 7" id="KW-0472">Membrane</keyword>
<dbReference type="Gene3D" id="1.20.1730.10">
    <property type="entry name" value="Sodium/glucose cotransporter"/>
    <property type="match status" value="1"/>
</dbReference>
<dbReference type="PANTHER" id="PTHR11819">
    <property type="entry name" value="SOLUTE CARRIER FAMILY 5"/>
    <property type="match status" value="1"/>
</dbReference>
<keyword evidence="4 7" id="KW-1133">Transmembrane helix</keyword>
<feature type="transmembrane region" description="Helical" evidence="7">
    <location>
        <begin position="435"/>
        <end position="454"/>
    </location>
</feature>
<reference evidence="8" key="1">
    <citation type="submission" date="2019-05" db="EMBL/GenBank/DDBJ databases">
        <title>Annotation for the trematode Paragonimus heterotremus.</title>
        <authorList>
            <person name="Choi Y.-J."/>
        </authorList>
    </citation>
    <scope>NUCLEOTIDE SEQUENCE</scope>
    <source>
        <strain evidence="8">LC</strain>
    </source>
</reference>
<proteinExistence type="inferred from homology"/>
<comment type="subcellular location">
    <subcellularLocation>
        <location evidence="1">Membrane</location>
        <topology evidence="1">Multi-pass membrane protein</topology>
    </subcellularLocation>
</comment>
<evidence type="ECO:0000256" key="4">
    <source>
        <dbReference type="ARBA" id="ARBA00022989"/>
    </source>
</evidence>